<dbReference type="InterPro" id="IPR029069">
    <property type="entry name" value="HotDog_dom_sf"/>
</dbReference>
<reference evidence="2 3" key="1">
    <citation type="submission" date="2011-10" db="EMBL/GenBank/DDBJ databases">
        <title>The Noncontiguous Finished genome of Thermanaerovibrio velox DSM 12556.</title>
        <authorList>
            <consortium name="US DOE Joint Genome Institute (JGI-PGF)"/>
            <person name="Lucas S."/>
            <person name="Copeland A."/>
            <person name="Lapidus A."/>
            <person name="Glavina del Rio T."/>
            <person name="Dalin E."/>
            <person name="Tice H."/>
            <person name="Bruce D."/>
            <person name="Goodwin L."/>
            <person name="Pitluck S."/>
            <person name="Peters L."/>
            <person name="Mikhailova N."/>
            <person name="Teshima H."/>
            <person name="Kyrpides N."/>
            <person name="Mavromatis K."/>
            <person name="Ivanova N."/>
            <person name="Markowitz V."/>
            <person name="Cheng J.-F."/>
            <person name="Hugenholtz P."/>
            <person name="Woyke T."/>
            <person name="Wu D."/>
            <person name="Spring S."/>
            <person name="Brambilla E.-M."/>
            <person name="Klenk H.-P."/>
            <person name="Eisen J.A."/>
        </authorList>
    </citation>
    <scope>NUCLEOTIDE SEQUENCE [LARGE SCALE GENOMIC DNA]</scope>
    <source>
        <strain evidence="2 3">DSM 12556</strain>
    </source>
</reference>
<protein>
    <submittedName>
        <fullName evidence="2">Putative thioesterase</fullName>
    </submittedName>
</protein>
<dbReference type="EMBL" id="CM001377">
    <property type="protein sequence ID" value="EHM10351.1"/>
    <property type="molecule type" value="Genomic_DNA"/>
</dbReference>
<dbReference type="Pfam" id="PF22636">
    <property type="entry name" value="FlK"/>
    <property type="match status" value="1"/>
</dbReference>
<feature type="domain" description="Fluoroacetyl-CoA-specific thioesterase-like" evidence="1">
    <location>
        <begin position="19"/>
        <end position="120"/>
    </location>
</feature>
<dbReference type="Gene3D" id="3.10.129.10">
    <property type="entry name" value="Hotdog Thioesterase"/>
    <property type="match status" value="1"/>
</dbReference>
<accession>H0UN66</accession>
<evidence type="ECO:0000259" key="1">
    <source>
        <dbReference type="Pfam" id="PF22636"/>
    </source>
</evidence>
<dbReference type="HOGENOM" id="CLU_119426_1_0_0"/>
<dbReference type="PANTHER" id="PTHR36934:SF1">
    <property type="entry name" value="THIOESTERASE DOMAIN-CONTAINING PROTEIN"/>
    <property type="match status" value="1"/>
</dbReference>
<dbReference type="PANTHER" id="PTHR36934">
    <property type="entry name" value="BLR0278 PROTEIN"/>
    <property type="match status" value="1"/>
</dbReference>
<dbReference type="SUPFAM" id="SSF54637">
    <property type="entry name" value="Thioesterase/thiol ester dehydrase-isomerase"/>
    <property type="match status" value="1"/>
</dbReference>
<dbReference type="RefSeq" id="WP_006583845.1">
    <property type="nucleotide sequence ID" value="NZ_CM001377.1"/>
</dbReference>
<dbReference type="eggNOG" id="COG5496">
    <property type="taxonomic scope" value="Bacteria"/>
</dbReference>
<name>H0UN66_9BACT</name>
<sequence length="134" mass="14432">MDLREILPIGTVKRLVKKVSTSDTVGNKSKALEEFLSTAACLETMTQLAVEMLDPKLPEGLVSVGVMSHVENLAPAVLGEDVAFTVSLDSVEGNRVFFSMVASDMYGPVAKGTQERAVVHVSALERKVAERQGR</sequence>
<evidence type="ECO:0000313" key="3">
    <source>
        <dbReference type="Proteomes" id="UP000005730"/>
    </source>
</evidence>
<organism evidence="2 3">
    <name type="scientific">Thermanaerovibrio velox DSM 12556</name>
    <dbReference type="NCBI Taxonomy" id="926567"/>
    <lineage>
        <taxon>Bacteria</taxon>
        <taxon>Thermotogati</taxon>
        <taxon>Synergistota</taxon>
        <taxon>Synergistia</taxon>
        <taxon>Synergistales</taxon>
        <taxon>Synergistaceae</taxon>
        <taxon>Thermanaerovibrio</taxon>
    </lineage>
</organism>
<keyword evidence="3" id="KW-1185">Reference proteome</keyword>
<dbReference type="Proteomes" id="UP000005730">
    <property type="component" value="Chromosome"/>
</dbReference>
<dbReference type="STRING" id="926567.TheveDRAFT_1229"/>
<proteinExistence type="predicted"/>
<gene>
    <name evidence="2" type="ORF">TheveDRAFT_1229</name>
</gene>
<dbReference type="OrthoDB" id="6902891at2"/>
<evidence type="ECO:0000313" key="2">
    <source>
        <dbReference type="EMBL" id="EHM10351.1"/>
    </source>
</evidence>
<dbReference type="InterPro" id="IPR054485">
    <property type="entry name" value="FlK-like_dom"/>
</dbReference>
<dbReference type="InterPro" id="IPR025540">
    <property type="entry name" value="FlK"/>
</dbReference>
<dbReference type="AlphaFoldDB" id="H0UN66"/>